<dbReference type="PANTHER" id="PTHR11014">
    <property type="entry name" value="PEPTIDASE M20 FAMILY MEMBER"/>
    <property type="match status" value="1"/>
</dbReference>
<dbReference type="Proteomes" id="UP001596230">
    <property type="component" value="Unassembled WGS sequence"/>
</dbReference>
<organism evidence="3 4">
    <name type="scientific">Tatumella terrea</name>
    <dbReference type="NCBI Taxonomy" id="419007"/>
    <lineage>
        <taxon>Bacteria</taxon>
        <taxon>Pseudomonadati</taxon>
        <taxon>Pseudomonadota</taxon>
        <taxon>Gammaproteobacteria</taxon>
        <taxon>Enterobacterales</taxon>
        <taxon>Erwiniaceae</taxon>
        <taxon>Tatumella</taxon>
    </lineage>
</organism>
<dbReference type="InterPro" id="IPR036264">
    <property type="entry name" value="Bact_exopeptidase_dim_dom"/>
</dbReference>
<keyword evidence="1" id="KW-0378">Hydrolase</keyword>
<dbReference type="PIRSF" id="PIRSF005962">
    <property type="entry name" value="Pept_M20D_amidohydro"/>
    <property type="match status" value="1"/>
</dbReference>
<dbReference type="Gene3D" id="3.40.630.10">
    <property type="entry name" value="Zn peptidases"/>
    <property type="match status" value="1"/>
</dbReference>
<keyword evidence="4" id="KW-1185">Reference proteome</keyword>
<proteinExistence type="predicted"/>
<dbReference type="NCBIfam" id="TIGR01891">
    <property type="entry name" value="amidohydrolases"/>
    <property type="match status" value="1"/>
</dbReference>
<dbReference type="Gene3D" id="3.30.70.360">
    <property type="match status" value="1"/>
</dbReference>
<comment type="caution">
    <text evidence="3">The sequence shown here is derived from an EMBL/GenBank/DDBJ whole genome shotgun (WGS) entry which is preliminary data.</text>
</comment>
<evidence type="ECO:0000259" key="2">
    <source>
        <dbReference type="Pfam" id="PF07687"/>
    </source>
</evidence>
<feature type="domain" description="Peptidase M20 dimerisation" evidence="2">
    <location>
        <begin position="209"/>
        <end position="302"/>
    </location>
</feature>
<dbReference type="RefSeq" id="WP_385949141.1">
    <property type="nucleotide sequence ID" value="NZ_JBHSUB010000008.1"/>
</dbReference>
<dbReference type="SUPFAM" id="SSF53187">
    <property type="entry name" value="Zn-dependent exopeptidases"/>
    <property type="match status" value="1"/>
</dbReference>
<accession>A0ABW1W027</accession>
<evidence type="ECO:0000313" key="4">
    <source>
        <dbReference type="Proteomes" id="UP001596230"/>
    </source>
</evidence>
<reference evidence="4" key="1">
    <citation type="journal article" date="2019" name="Int. J. Syst. Evol. Microbiol.">
        <title>The Global Catalogue of Microorganisms (GCM) 10K type strain sequencing project: providing services to taxonomists for standard genome sequencing and annotation.</title>
        <authorList>
            <consortium name="The Broad Institute Genomics Platform"/>
            <consortium name="The Broad Institute Genome Sequencing Center for Infectious Disease"/>
            <person name="Wu L."/>
            <person name="Ma J."/>
        </authorList>
    </citation>
    <scope>NUCLEOTIDE SEQUENCE [LARGE SCALE GENOMIC DNA]</scope>
    <source>
        <strain evidence="4">CGMCC 1.18518</strain>
    </source>
</reference>
<dbReference type="InterPro" id="IPR017439">
    <property type="entry name" value="Amidohydrolase"/>
</dbReference>
<name>A0ABW1W027_9GAMM</name>
<dbReference type="InterPro" id="IPR011650">
    <property type="entry name" value="Peptidase_M20_dimer"/>
</dbReference>
<evidence type="ECO:0000313" key="3">
    <source>
        <dbReference type="EMBL" id="MFC6377972.1"/>
    </source>
</evidence>
<dbReference type="PANTHER" id="PTHR11014:SF63">
    <property type="entry name" value="METALLOPEPTIDASE, PUTATIVE (AFU_ORTHOLOGUE AFUA_6G09600)-RELATED"/>
    <property type="match status" value="1"/>
</dbReference>
<dbReference type="SUPFAM" id="SSF55031">
    <property type="entry name" value="Bacterial exopeptidase dimerisation domain"/>
    <property type="match status" value="1"/>
</dbReference>
<gene>
    <name evidence="3" type="ORF">ACFP9W_07705</name>
</gene>
<protein>
    <submittedName>
        <fullName evidence="3">M20 family metallopeptidase</fullName>
    </submittedName>
</protein>
<dbReference type="InterPro" id="IPR002933">
    <property type="entry name" value="Peptidase_M20"/>
</dbReference>
<evidence type="ECO:0000256" key="1">
    <source>
        <dbReference type="ARBA" id="ARBA00022801"/>
    </source>
</evidence>
<dbReference type="Pfam" id="PF01546">
    <property type="entry name" value="Peptidase_M20"/>
    <property type="match status" value="1"/>
</dbReference>
<dbReference type="EMBL" id="JBHSUB010000008">
    <property type="protein sequence ID" value="MFC6377972.1"/>
    <property type="molecule type" value="Genomic_DNA"/>
</dbReference>
<dbReference type="Pfam" id="PF07687">
    <property type="entry name" value="M20_dimer"/>
    <property type="match status" value="1"/>
</dbReference>
<sequence length="418" mass="45370">MSVYSDWPDLDQHIAQIMPDIISVRHYLHQNPELSNREFNTSRYIADKLKNYGINFRSGIAGTGIVAEICSDNPGGIKAFRAELDALPLTEQTRLSYASKVRVDIPKKGGGSEETGVMHACGHDLHMSMVLGFARLVAMHKDKFTGSFKFIFQPAEEGAPDGEAGGARQMIKEGVLGTPEPDVCIGLHVTAGPLGEYRLGQTRTTASADTFRLEITGKSTHAAFPWTGIDPVPVAAHIISAWQTIPSRQVNLSQSMPPVITVGKIYGGQRHNILADKVILEGTLRTVADEQRDFVLDRMQSISHGLANAVGASAELTLSSNNYRSGKNDPQLVESVVPVLSQLSPHKVVVDGGTYGTDDFAEFARRVPGLFIRMGATPPELSASGEYIWPTHSDKFIADDRAIALGIKTFTLLSRHLG</sequence>